<organism evidence="2 3">
    <name type="scientific">Pedosphaera parvula (strain Ellin514)</name>
    <dbReference type="NCBI Taxonomy" id="320771"/>
    <lineage>
        <taxon>Bacteria</taxon>
        <taxon>Pseudomonadati</taxon>
        <taxon>Verrucomicrobiota</taxon>
        <taxon>Pedosphaerae</taxon>
        <taxon>Pedosphaerales</taxon>
        <taxon>Pedosphaeraceae</taxon>
        <taxon>Pedosphaera</taxon>
    </lineage>
</organism>
<comment type="caution">
    <text evidence="2">The sequence shown here is derived from an EMBL/GenBank/DDBJ whole genome shotgun (WGS) entry which is preliminary data.</text>
</comment>
<dbReference type="RefSeq" id="WP_007414302.1">
    <property type="nucleotide sequence ID" value="NZ_ABOX02000008.1"/>
</dbReference>
<feature type="signal peptide" evidence="1">
    <location>
        <begin position="1"/>
        <end position="29"/>
    </location>
</feature>
<dbReference type="OrthoDB" id="206797at2"/>
<dbReference type="Proteomes" id="UP000003688">
    <property type="component" value="Unassembled WGS sequence"/>
</dbReference>
<dbReference type="GO" id="GO:0005509">
    <property type="term" value="F:calcium ion binding"/>
    <property type="evidence" value="ECO:0007669"/>
    <property type="project" value="InterPro"/>
</dbReference>
<sequence precursor="true">MKKLLTPLIGNKIFLLSLLLFVSTRPVQAGDVNSYLVLKGQSFFQSDAGSAAASGATIQAQVSPNGFNFVTNAALLPPGGTWVVLPAKSDGFTLKQNFASVVALDAAYPNGTYAVATAGVNDGMKTNYLSLTGNLYPTTPHFSNFNAAQAVDPTLDFTLTWDAIAGATANDFLQIQIRDCTGNKVIASPEFGKSGGLNGLATAFTIPAQTLRSGMTYTAEMQVVRISTFDNTSYPGASGVAAYLDDLQMNLITTGTQVGCAQGQFQLVFNFASGSFGSGTTGTISFPQAISYYFALYNVDNDTNYPSTVTFTGPSSSGLNNTTNSNVGSDFGTSAFYSSPPINTPPFPGGGIYTVVYKGMSNNFNLPNPDAVNEQVLIVPSVAIDASNVVQQIYWTYKSSSGATIAAPAFMGNIEIRVEGFNGRLYDAGNEQNRIAPSVTNHFPTQTIIWTNVTSIGMVFNDLVGNSYDSYWNRTLQPLAITTTNLPIATQGSFYSFLLSASGGNQQYNWSVVSNSLPGGLTLNGITGEISGTPSTSGNFNFIAQVQDTSGSFTNRVLSLLVNAGNTPAITLSSPTVANGQFRFQVNGHSGVNYTIQVSTNLINWAALLTTNSTSTSFKVLDAGVGGFSRRYYRVQTGP</sequence>
<reference evidence="2 3" key="1">
    <citation type="journal article" date="2011" name="J. Bacteriol.">
        <title>Genome sequence of 'Pedosphaera parvula' Ellin514, an aerobic Verrucomicrobial isolate from pasture soil.</title>
        <authorList>
            <person name="Kant R."/>
            <person name="van Passel M.W."/>
            <person name="Sangwan P."/>
            <person name="Palva A."/>
            <person name="Lucas S."/>
            <person name="Copeland A."/>
            <person name="Lapidus A."/>
            <person name="Glavina Del Rio T."/>
            <person name="Dalin E."/>
            <person name="Tice H."/>
            <person name="Bruce D."/>
            <person name="Goodwin L."/>
            <person name="Pitluck S."/>
            <person name="Chertkov O."/>
            <person name="Larimer F.W."/>
            <person name="Land M.L."/>
            <person name="Hauser L."/>
            <person name="Brettin T.S."/>
            <person name="Detter J.C."/>
            <person name="Han S."/>
            <person name="de Vos W.M."/>
            <person name="Janssen P.H."/>
            <person name="Smidt H."/>
        </authorList>
    </citation>
    <scope>NUCLEOTIDE SEQUENCE [LARGE SCALE GENOMIC DNA]</scope>
    <source>
        <strain evidence="2 3">Ellin514</strain>
    </source>
</reference>
<dbReference type="InterPro" id="IPR013783">
    <property type="entry name" value="Ig-like_fold"/>
</dbReference>
<dbReference type="EMBL" id="ABOX02000008">
    <property type="protein sequence ID" value="EEF61768.1"/>
    <property type="molecule type" value="Genomic_DNA"/>
</dbReference>
<dbReference type="SUPFAM" id="SSF49313">
    <property type="entry name" value="Cadherin-like"/>
    <property type="match status" value="1"/>
</dbReference>
<evidence type="ECO:0000256" key="1">
    <source>
        <dbReference type="SAM" id="SignalP"/>
    </source>
</evidence>
<proteinExistence type="predicted"/>
<feature type="chain" id="PRO_5002894822" evidence="1">
    <location>
        <begin position="30"/>
        <end position="639"/>
    </location>
</feature>
<dbReference type="Gene3D" id="2.60.40.10">
    <property type="entry name" value="Immunoglobulins"/>
    <property type="match status" value="1"/>
</dbReference>
<dbReference type="AlphaFoldDB" id="B9XEQ4"/>
<dbReference type="InterPro" id="IPR015919">
    <property type="entry name" value="Cadherin-like_sf"/>
</dbReference>
<keyword evidence="1" id="KW-0732">Signal</keyword>
<dbReference type="Pfam" id="PF05345">
    <property type="entry name" value="He_PIG"/>
    <property type="match status" value="1"/>
</dbReference>
<protein>
    <submittedName>
        <fullName evidence="2">Ig family protein</fullName>
    </submittedName>
</protein>
<name>B9XEQ4_PEDPL</name>
<accession>B9XEQ4</accession>
<evidence type="ECO:0000313" key="3">
    <source>
        <dbReference type="Proteomes" id="UP000003688"/>
    </source>
</evidence>
<evidence type="ECO:0000313" key="2">
    <source>
        <dbReference type="EMBL" id="EEF61768.1"/>
    </source>
</evidence>
<keyword evidence="3" id="KW-1185">Reference proteome</keyword>
<dbReference type="STRING" id="320771.Cflav_PD4808"/>
<dbReference type="GO" id="GO:0016020">
    <property type="term" value="C:membrane"/>
    <property type="evidence" value="ECO:0007669"/>
    <property type="project" value="InterPro"/>
</dbReference>
<gene>
    <name evidence="2" type="ORF">Cflav_PD4808</name>
</gene>